<dbReference type="InterPro" id="IPR008979">
    <property type="entry name" value="Galactose-bd-like_sf"/>
</dbReference>
<dbReference type="Pfam" id="PF02386">
    <property type="entry name" value="TrkH"/>
    <property type="match status" value="1"/>
</dbReference>
<dbReference type="GO" id="GO:1990573">
    <property type="term" value="P:potassium ion import across plasma membrane"/>
    <property type="evidence" value="ECO:0007669"/>
    <property type="project" value="TreeGrafter"/>
</dbReference>
<dbReference type="Proteomes" id="UP001214603">
    <property type="component" value="Chromosome 6"/>
</dbReference>
<evidence type="ECO:0000256" key="5">
    <source>
        <dbReference type="ARBA" id="ARBA00023065"/>
    </source>
</evidence>
<organism evidence="10 11">
    <name type="scientific">Malassezia obtusa</name>
    <dbReference type="NCBI Taxonomy" id="76774"/>
    <lineage>
        <taxon>Eukaryota</taxon>
        <taxon>Fungi</taxon>
        <taxon>Dikarya</taxon>
        <taxon>Basidiomycota</taxon>
        <taxon>Ustilaginomycotina</taxon>
        <taxon>Malasseziomycetes</taxon>
        <taxon>Malasseziales</taxon>
        <taxon>Malasseziaceae</taxon>
        <taxon>Malassezia</taxon>
    </lineage>
</organism>
<dbReference type="InterPro" id="IPR003445">
    <property type="entry name" value="Cat_transpt"/>
</dbReference>
<dbReference type="GO" id="GO:0005737">
    <property type="term" value="C:cytoplasm"/>
    <property type="evidence" value="ECO:0007669"/>
    <property type="project" value="UniProtKB-ARBA"/>
</dbReference>
<name>A0AAF0E0A4_9BASI</name>
<feature type="compositionally biased region" description="Basic residues" evidence="7">
    <location>
        <begin position="1"/>
        <end position="12"/>
    </location>
</feature>
<feature type="region of interest" description="Disordered" evidence="7">
    <location>
        <begin position="393"/>
        <end position="415"/>
    </location>
</feature>
<dbReference type="InterPro" id="IPR037047">
    <property type="entry name" value="PITH_dom_sf"/>
</dbReference>
<sequence length="974" mass="107822">MACSHEHHHACGHAHDDADHVRPGEGQQNYLYASIDRDAVTALNERTEGSARAIVRPFDERLRTDRVLESDVDDELIIHVPFSGSVQLRALVLRTGPGPSTPRAVHLYKNRESLDFDEAAQGTPTQKLESIPDSSDVVEIPLLAARFPDVQSITLYIPGALRAVDGEDPRTSVSYLGFRGESRMQQRGGPAQIVYEAAPRAADHPVRGTADAARHEHDTALARIARGARRLALMYLNFYRAHMLWFVLVIFVASGVLYALRGAARLAYIDCLFISTSAMTVTGLTTVPLSQLTLAQQIVVFVLMVLGNLIVDSLLIVFLRRQAFGTKLHKFTKRNASARARAHDIELQERVRRREEAERVRRFFGWQDAGDVGVPEKHTSGVPRLDEPARAVDKPLRAPPCPAPPAPPAPDPAAAPIGAGHVHVAPVPAAHARRTPRGARPSSLLTSSDLASRPRAALHQALTRNMNRGLGGFPSPIDWVMGILESFHWTGRLNVPETSTAATVRRSAGDAIDADGETVRLVPYLSFDATVTGNSNFPGLTHAQRVELGGVEYRALDVLAWLIPVYWLGWMALSLVIVLPYLASAHAARVRDAIADQPQPPPSTSWYWVFTTLAAMTNAGWTLTDNSFERGLRDAYMLLVPVTILSLVGNTAYPVMLRLLIWALSQCIWKESHLYETLRFLLDHPRRCFLYLFPRGNTLFLLALILLLTISDWVLLLVLDLNRRKDTVTIGAWVYDGLVQSLAIRSAGYQTFHILDLAPAVQMMQVLMMYLNDFPLTMAVRTTNVFEKGSLSTDDDTPRPASAPVQGRAIWGRFLADQVRRQLAFDLWWIALAVWIVLIAEQGKIEDRERYPNLTVFTILYEMISAYGTVGLSCGAQYLNTSMSGDFGVFSKLIMIAVMVRGRHRGLPNAIDRAIMLPNELLAYEQLHDLHGDDDSDTESSGLYPPDADSEDPKTPDDVEAAARAPRTIWSEPA</sequence>
<evidence type="ECO:0000259" key="9">
    <source>
        <dbReference type="PROSITE" id="PS51532"/>
    </source>
</evidence>
<evidence type="ECO:0000256" key="8">
    <source>
        <dbReference type="SAM" id="Phobius"/>
    </source>
</evidence>
<keyword evidence="3 8" id="KW-0812">Transmembrane</keyword>
<evidence type="ECO:0000256" key="4">
    <source>
        <dbReference type="ARBA" id="ARBA00022989"/>
    </source>
</evidence>
<feature type="compositionally biased region" description="Basic and acidic residues" evidence="7">
    <location>
        <begin position="13"/>
        <end position="23"/>
    </location>
</feature>
<feature type="transmembrane region" description="Helical" evidence="8">
    <location>
        <begin position="699"/>
        <end position="719"/>
    </location>
</feature>
<keyword evidence="2" id="KW-0813">Transport</keyword>
<dbReference type="InterPro" id="IPR010400">
    <property type="entry name" value="PITH_dom"/>
</dbReference>
<dbReference type="AlphaFoldDB" id="A0AAF0E0A4"/>
<feature type="domain" description="PITH" evidence="9">
    <location>
        <begin position="20"/>
        <end position="198"/>
    </location>
</feature>
<protein>
    <recommendedName>
        <fullName evidence="9">PITH domain-containing protein</fullName>
    </recommendedName>
</protein>
<evidence type="ECO:0000256" key="3">
    <source>
        <dbReference type="ARBA" id="ARBA00022692"/>
    </source>
</evidence>
<comment type="subcellular location">
    <subcellularLocation>
        <location evidence="1">Membrane</location>
        <topology evidence="1">Multi-pass membrane protein</topology>
    </subcellularLocation>
</comment>
<accession>A0AAF0E0A4</accession>
<evidence type="ECO:0000256" key="7">
    <source>
        <dbReference type="SAM" id="MobiDB-lite"/>
    </source>
</evidence>
<proteinExistence type="predicted"/>
<dbReference type="GO" id="GO:0140107">
    <property type="term" value="F:high-affinity potassium ion transmembrane transporter activity"/>
    <property type="evidence" value="ECO:0007669"/>
    <property type="project" value="TreeGrafter"/>
</dbReference>
<evidence type="ECO:0000256" key="6">
    <source>
        <dbReference type="ARBA" id="ARBA00023136"/>
    </source>
</evidence>
<reference evidence="10" key="1">
    <citation type="submission" date="2023-03" db="EMBL/GenBank/DDBJ databases">
        <title>Mating type loci evolution in Malassezia.</title>
        <authorList>
            <person name="Coelho M.A."/>
        </authorList>
    </citation>
    <scope>NUCLEOTIDE SEQUENCE</scope>
    <source>
        <strain evidence="10">CBS 7876</strain>
    </source>
</reference>
<dbReference type="PANTHER" id="PTHR31064">
    <property type="entry name" value="POTASSIUM TRANSPORT PROTEIN DDB_G0292412-RELATED"/>
    <property type="match status" value="1"/>
</dbReference>
<dbReference type="Gene3D" id="2.60.120.470">
    <property type="entry name" value="PITH domain"/>
    <property type="match status" value="1"/>
</dbReference>
<feature type="transmembrane region" description="Helical" evidence="8">
    <location>
        <begin position="243"/>
        <end position="260"/>
    </location>
</feature>
<feature type="region of interest" description="Disordered" evidence="7">
    <location>
        <begin position="429"/>
        <end position="452"/>
    </location>
</feature>
<keyword evidence="5" id="KW-0406">Ion transport</keyword>
<dbReference type="Pfam" id="PF06201">
    <property type="entry name" value="PITH"/>
    <property type="match status" value="1"/>
</dbReference>
<feature type="transmembrane region" description="Helical" evidence="8">
    <location>
        <begin position="298"/>
        <end position="319"/>
    </location>
</feature>
<dbReference type="GO" id="GO:0005886">
    <property type="term" value="C:plasma membrane"/>
    <property type="evidence" value="ECO:0007669"/>
    <property type="project" value="TreeGrafter"/>
</dbReference>
<keyword evidence="4 8" id="KW-1133">Transmembrane helix</keyword>
<feature type="transmembrane region" description="Helical" evidence="8">
    <location>
        <begin position="823"/>
        <end position="840"/>
    </location>
</feature>
<feature type="region of interest" description="Disordered" evidence="7">
    <location>
        <begin position="1"/>
        <end position="24"/>
    </location>
</feature>
<dbReference type="SUPFAM" id="SSF49785">
    <property type="entry name" value="Galactose-binding domain-like"/>
    <property type="match status" value="1"/>
</dbReference>
<dbReference type="EMBL" id="CP119939">
    <property type="protein sequence ID" value="WFD03923.1"/>
    <property type="molecule type" value="Genomic_DNA"/>
</dbReference>
<keyword evidence="6 8" id="KW-0472">Membrane</keyword>
<feature type="transmembrane region" description="Helical" evidence="8">
    <location>
        <begin position="635"/>
        <end position="656"/>
    </location>
</feature>
<feature type="transmembrane region" description="Helical" evidence="8">
    <location>
        <begin position="605"/>
        <end position="623"/>
    </location>
</feature>
<feature type="compositionally biased region" description="Pro residues" evidence="7">
    <location>
        <begin position="397"/>
        <end position="413"/>
    </location>
</feature>
<evidence type="ECO:0000313" key="11">
    <source>
        <dbReference type="Proteomes" id="UP001214603"/>
    </source>
</evidence>
<evidence type="ECO:0000256" key="1">
    <source>
        <dbReference type="ARBA" id="ARBA00004141"/>
    </source>
</evidence>
<feature type="transmembrane region" description="Helical" evidence="8">
    <location>
        <begin position="558"/>
        <end position="583"/>
    </location>
</feature>
<dbReference type="PANTHER" id="PTHR31064:SF30">
    <property type="entry name" value="HIGH-AFFINITY POTASSIUM TRANSPORT PROTEIN-RELATED"/>
    <property type="match status" value="1"/>
</dbReference>
<keyword evidence="11" id="KW-1185">Reference proteome</keyword>
<evidence type="ECO:0000256" key="2">
    <source>
        <dbReference type="ARBA" id="ARBA00022448"/>
    </source>
</evidence>
<evidence type="ECO:0000313" key="10">
    <source>
        <dbReference type="EMBL" id="WFD03923.1"/>
    </source>
</evidence>
<dbReference type="InterPro" id="IPR051143">
    <property type="entry name" value="TrkH_K-transport"/>
</dbReference>
<feature type="transmembrane region" description="Helical" evidence="8">
    <location>
        <begin position="267"/>
        <end position="286"/>
    </location>
</feature>
<dbReference type="PROSITE" id="PS51532">
    <property type="entry name" value="PITH"/>
    <property type="match status" value="1"/>
</dbReference>
<feature type="region of interest" description="Disordered" evidence="7">
    <location>
        <begin position="932"/>
        <end position="974"/>
    </location>
</feature>
<gene>
    <name evidence="10" type="ORF">MOBT1_002620</name>
</gene>
<dbReference type="GO" id="GO:0030007">
    <property type="term" value="P:intracellular potassium ion homeostasis"/>
    <property type="evidence" value="ECO:0007669"/>
    <property type="project" value="TreeGrafter"/>
</dbReference>